<dbReference type="KEGG" id="oxy:HCG48_20735"/>
<evidence type="ECO:0000313" key="2">
    <source>
        <dbReference type="Proteomes" id="UP000500857"/>
    </source>
</evidence>
<dbReference type="EMBL" id="CP051167">
    <property type="protein sequence ID" value="QIZ72721.1"/>
    <property type="molecule type" value="Genomic_DNA"/>
</dbReference>
<keyword evidence="2" id="KW-1185">Reference proteome</keyword>
<gene>
    <name evidence="1" type="ORF">HCG48_20735</name>
</gene>
<accession>A0A6H1U1L9</accession>
<evidence type="ECO:0000313" key="1">
    <source>
        <dbReference type="EMBL" id="QIZ72721.1"/>
    </source>
</evidence>
<reference evidence="1 2" key="1">
    <citation type="submission" date="2020-04" db="EMBL/GenBank/DDBJ databases">
        <authorList>
            <person name="Basu S."/>
            <person name="Maruthanayagam V."/>
            <person name="Chakraborty S."/>
            <person name="Pramanik A."/>
            <person name="Mukherjee J."/>
            <person name="Brink B."/>
        </authorList>
    </citation>
    <scope>NUCLEOTIDE SEQUENCE [LARGE SCALE GENOMIC DNA]</scope>
    <source>
        <strain evidence="1 2">AP17</strain>
    </source>
</reference>
<dbReference type="Proteomes" id="UP000500857">
    <property type="component" value="Chromosome"/>
</dbReference>
<organism evidence="1 2">
    <name type="scientific">Oxynema aestuarii AP17</name>
    <dbReference type="NCBI Taxonomy" id="2064643"/>
    <lineage>
        <taxon>Bacteria</taxon>
        <taxon>Bacillati</taxon>
        <taxon>Cyanobacteriota</taxon>
        <taxon>Cyanophyceae</taxon>
        <taxon>Oscillatoriophycideae</taxon>
        <taxon>Oscillatoriales</taxon>
        <taxon>Oscillatoriaceae</taxon>
        <taxon>Oxynema</taxon>
        <taxon>Oxynema aestuarii</taxon>
    </lineage>
</organism>
<dbReference type="AlphaFoldDB" id="A0A6H1U1L9"/>
<dbReference type="RefSeq" id="WP_168570868.1">
    <property type="nucleotide sequence ID" value="NZ_CP051167.1"/>
</dbReference>
<sequence length="66" mass="7566">MTPHRSSCCRGFPGDRCRFSARSQRSRSHELSDFSYKVVTIAIVCLSDGDRIFRNIKITKSIEEVN</sequence>
<protein>
    <submittedName>
        <fullName evidence="1">Uncharacterized protein</fullName>
    </submittedName>
</protein>
<name>A0A6H1U1L9_9CYAN</name>
<proteinExistence type="predicted"/>